<organism evidence="1">
    <name type="scientific">Dendroctonus ponderosae</name>
    <name type="common">Mountain pine beetle</name>
    <dbReference type="NCBI Taxonomy" id="77166"/>
    <lineage>
        <taxon>Eukaryota</taxon>
        <taxon>Metazoa</taxon>
        <taxon>Ecdysozoa</taxon>
        <taxon>Arthropoda</taxon>
        <taxon>Hexapoda</taxon>
        <taxon>Insecta</taxon>
        <taxon>Pterygota</taxon>
        <taxon>Neoptera</taxon>
        <taxon>Endopterygota</taxon>
        <taxon>Coleoptera</taxon>
        <taxon>Polyphaga</taxon>
        <taxon>Cucujiformia</taxon>
        <taxon>Curculionidae</taxon>
        <taxon>Scolytinae</taxon>
        <taxon>Dendroctonus</taxon>
    </lineage>
</organism>
<accession>N6UNQ7</accession>
<gene>
    <name evidence="1" type="ORF">YQE_03202</name>
</gene>
<dbReference type="EMBL" id="KB740557">
    <property type="protein sequence ID" value="ENN80367.1"/>
    <property type="molecule type" value="Genomic_DNA"/>
</dbReference>
<name>N6UNQ7_DENPD</name>
<proteinExistence type="predicted"/>
<sequence>MDEQINTHLFIEMTAYKKKLNPVVQPPVPEEEPEDEDDGDDDDE</sequence>
<reference evidence="1" key="1">
    <citation type="journal article" date="2013" name="Genome Biol.">
        <title>Draft genome of the mountain pine beetle, Dendroctonus ponderosae Hopkins, a major forest pest.</title>
        <authorList>
            <person name="Keeling C.I."/>
            <person name="Yuen M.M."/>
            <person name="Liao N.Y."/>
            <person name="Docking T.R."/>
            <person name="Chan S.K."/>
            <person name="Taylor G.A."/>
            <person name="Palmquist D.L."/>
            <person name="Jackman S.D."/>
            <person name="Nguyen A."/>
            <person name="Li M."/>
            <person name="Henderson H."/>
            <person name="Janes J.K."/>
            <person name="Zhao Y."/>
            <person name="Pandoh P."/>
            <person name="Moore R."/>
            <person name="Sperling F.A."/>
            <person name="Huber D.P."/>
            <person name="Birol I."/>
            <person name="Jones S.J."/>
            <person name="Bohlmann J."/>
        </authorList>
    </citation>
    <scope>NUCLEOTIDE SEQUENCE</scope>
</reference>
<dbReference type="HOGENOM" id="CLU_3225139_0_0_1"/>
<feature type="non-terminal residue" evidence="1">
    <location>
        <position position="1"/>
    </location>
</feature>
<dbReference type="AlphaFoldDB" id="N6UNQ7"/>
<evidence type="ECO:0000313" key="1">
    <source>
        <dbReference type="EMBL" id="ENN80367.1"/>
    </source>
</evidence>
<protein>
    <submittedName>
        <fullName evidence="1">Uncharacterized protein</fullName>
    </submittedName>
</protein>